<evidence type="ECO:0000256" key="2">
    <source>
        <dbReference type="SAM" id="Phobius"/>
    </source>
</evidence>
<name>A0A8H7TU03_BIOOC</name>
<feature type="compositionally biased region" description="Polar residues" evidence="1">
    <location>
        <begin position="64"/>
        <end position="113"/>
    </location>
</feature>
<keyword evidence="2" id="KW-0472">Membrane</keyword>
<dbReference type="EMBL" id="JADCTT010000002">
    <property type="protein sequence ID" value="KAF9756839.1"/>
    <property type="molecule type" value="Genomic_DNA"/>
</dbReference>
<keyword evidence="2" id="KW-1133">Transmembrane helix</keyword>
<dbReference type="AlphaFoldDB" id="A0A8H7TU03"/>
<feature type="region of interest" description="Disordered" evidence="1">
    <location>
        <begin position="261"/>
        <end position="287"/>
    </location>
</feature>
<feature type="compositionally biased region" description="Low complexity" evidence="1">
    <location>
        <begin position="139"/>
        <end position="148"/>
    </location>
</feature>
<feature type="transmembrane region" description="Helical" evidence="2">
    <location>
        <begin position="182"/>
        <end position="205"/>
    </location>
</feature>
<keyword evidence="2" id="KW-0812">Transmembrane</keyword>
<feature type="region of interest" description="Disordered" evidence="1">
    <location>
        <begin position="209"/>
        <end position="243"/>
    </location>
</feature>
<feature type="compositionally biased region" description="Basic and acidic residues" evidence="1">
    <location>
        <begin position="359"/>
        <end position="369"/>
    </location>
</feature>
<reference evidence="3" key="1">
    <citation type="submission" date="2020-10" db="EMBL/GenBank/DDBJ databases">
        <title>High-Quality Genome Resource of Clonostachys rosea strain S41 by Oxford Nanopore Long-Read Sequencing.</title>
        <authorList>
            <person name="Wang H."/>
        </authorList>
    </citation>
    <scope>NUCLEOTIDE SEQUENCE</scope>
    <source>
        <strain evidence="3">S41</strain>
    </source>
</reference>
<comment type="caution">
    <text evidence="3">The sequence shown here is derived from an EMBL/GenBank/DDBJ whole genome shotgun (WGS) entry which is preliminary data.</text>
</comment>
<proteinExistence type="predicted"/>
<feature type="region of interest" description="Disordered" evidence="1">
    <location>
        <begin position="345"/>
        <end position="369"/>
    </location>
</feature>
<gene>
    <name evidence="3" type="ORF">IM811_007783</name>
</gene>
<feature type="compositionally biased region" description="Polar residues" evidence="1">
    <location>
        <begin position="124"/>
        <end position="138"/>
    </location>
</feature>
<dbReference type="Proteomes" id="UP000616885">
    <property type="component" value="Unassembled WGS sequence"/>
</dbReference>
<organism evidence="3 4">
    <name type="scientific">Bionectria ochroleuca</name>
    <name type="common">Gliocladium roseum</name>
    <dbReference type="NCBI Taxonomy" id="29856"/>
    <lineage>
        <taxon>Eukaryota</taxon>
        <taxon>Fungi</taxon>
        <taxon>Dikarya</taxon>
        <taxon>Ascomycota</taxon>
        <taxon>Pezizomycotina</taxon>
        <taxon>Sordariomycetes</taxon>
        <taxon>Hypocreomycetidae</taxon>
        <taxon>Hypocreales</taxon>
        <taxon>Bionectriaceae</taxon>
        <taxon>Clonostachys</taxon>
    </lineage>
</organism>
<evidence type="ECO:0000256" key="1">
    <source>
        <dbReference type="SAM" id="MobiDB-lite"/>
    </source>
</evidence>
<feature type="compositionally biased region" description="Polar residues" evidence="1">
    <location>
        <begin position="149"/>
        <end position="158"/>
    </location>
</feature>
<evidence type="ECO:0000313" key="3">
    <source>
        <dbReference type="EMBL" id="KAF9756839.1"/>
    </source>
</evidence>
<sequence>MPGRDGRDLVSTPVTSTIAGDDAPTNLFRPECLSSSPQHAEAVNRYANDNDSSGGSWEGPALTKPTTSTGWRGPSRSSLGSGHGASSISTPASETSGAPNLSRLTSGQKSRTSSSDEWRGPGSSRATPTGSHSQPQYTSSPNPSPSNSAEETQSSTETGADPAETDAQGGTPDQQDRLSNGATAGIVIAAMTVLLGIIFLGRYLYKKRRRERRRGWHDDSSGIGPYHSDSRHDPPAPAAPRRSVFQDAEPSQLNNWLAHHRPSRNRAPRSWSGSPSPVEVQPESVELRSYTRPARPKLFEVGSPGLPGNMGEPSNARNYADPVPQHQHQQLGVEGEMRGREATAPLRGGHRAAVLPWEEGPRPDRWAAY</sequence>
<protein>
    <submittedName>
        <fullName evidence="3">Uncharacterized protein</fullName>
    </submittedName>
</protein>
<feature type="region of interest" description="Disordered" evidence="1">
    <location>
        <begin position="1"/>
        <end position="178"/>
    </location>
</feature>
<accession>A0A8H7TU03</accession>
<evidence type="ECO:0000313" key="4">
    <source>
        <dbReference type="Proteomes" id="UP000616885"/>
    </source>
</evidence>